<comment type="caution">
    <text evidence="1">The sequence shown here is derived from an EMBL/GenBank/DDBJ whole genome shotgun (WGS) entry which is preliminary data.</text>
</comment>
<dbReference type="PATRIC" id="fig|480.236.peg.896"/>
<reference evidence="3 4" key="1">
    <citation type="journal article" date="2016" name="Genome Biol. Evol.">
        <title>Comparative Genomic Analyses of the Moraxella catarrhalis Serosensitive and Seroresistant Lineages Demonstrate Their Independent Evolution.</title>
        <authorList>
            <person name="Earl J.P."/>
            <person name="de Vries S.P."/>
            <person name="Ahmed A."/>
            <person name="Powell E."/>
            <person name="Schultz M.P."/>
            <person name="Hermans P.W."/>
            <person name="Hill D.J."/>
            <person name="Zhou Z."/>
            <person name="Constantinidou C.I."/>
            <person name="Hu F.Z."/>
            <person name="Bootsma H.J."/>
            <person name="Ehrlich G.D."/>
        </authorList>
    </citation>
    <scope>NUCLEOTIDE SEQUENCE [LARGE SCALE GENOMIC DNA]</scope>
    <source>
        <strain evidence="1 3">Z7542</strain>
        <strain evidence="2 4">Z7574</strain>
    </source>
</reference>
<evidence type="ECO:0000313" key="1">
    <source>
        <dbReference type="EMBL" id="OAU94205.1"/>
    </source>
</evidence>
<accession>A0A198UV15</accession>
<protein>
    <submittedName>
        <fullName evidence="1">Uncharacterized protein</fullName>
    </submittedName>
</protein>
<dbReference type="EMBL" id="LXHE01000015">
    <property type="protein sequence ID" value="OAV00100.1"/>
    <property type="molecule type" value="Genomic_DNA"/>
</dbReference>
<keyword evidence="3" id="KW-1185">Reference proteome</keyword>
<proteinExistence type="predicted"/>
<gene>
    <name evidence="2" type="ORF">AO382_1578</name>
    <name evidence="1" type="ORF">AO384_2251</name>
</gene>
<dbReference type="AlphaFoldDB" id="A0A198UV15"/>
<dbReference type="EMBL" id="LXHC01000029">
    <property type="protein sequence ID" value="OAU94205.1"/>
    <property type="molecule type" value="Genomic_DNA"/>
</dbReference>
<sequence>MRTPRHQFDIGLSVFDKTANLLSDLSLIYYLKTFFEIYHDLMKVY</sequence>
<name>A0A198UV15_MORCA</name>
<organism evidence="1 3">
    <name type="scientific">Moraxella catarrhalis</name>
    <name type="common">Branhamella catarrhalis</name>
    <dbReference type="NCBI Taxonomy" id="480"/>
    <lineage>
        <taxon>Bacteria</taxon>
        <taxon>Pseudomonadati</taxon>
        <taxon>Pseudomonadota</taxon>
        <taxon>Gammaproteobacteria</taxon>
        <taxon>Moraxellales</taxon>
        <taxon>Moraxellaceae</taxon>
        <taxon>Moraxella</taxon>
    </lineage>
</organism>
<dbReference type="Proteomes" id="UP000078446">
    <property type="component" value="Unassembled WGS sequence"/>
</dbReference>
<evidence type="ECO:0000313" key="3">
    <source>
        <dbReference type="Proteomes" id="UP000078228"/>
    </source>
</evidence>
<evidence type="ECO:0000313" key="2">
    <source>
        <dbReference type="EMBL" id="OAV00100.1"/>
    </source>
</evidence>
<dbReference type="Proteomes" id="UP000078228">
    <property type="component" value="Unassembled WGS sequence"/>
</dbReference>
<evidence type="ECO:0000313" key="4">
    <source>
        <dbReference type="Proteomes" id="UP000078446"/>
    </source>
</evidence>